<protein>
    <submittedName>
        <fullName evidence="2">Uncharacterized protein</fullName>
    </submittedName>
</protein>
<keyword evidence="1" id="KW-0472">Membrane</keyword>
<keyword evidence="1" id="KW-0812">Transmembrane</keyword>
<keyword evidence="3" id="KW-1185">Reference proteome</keyword>
<evidence type="ECO:0000313" key="2">
    <source>
        <dbReference type="EMBL" id="RED77473.1"/>
    </source>
</evidence>
<organism evidence="2 3">
    <name type="scientific">Cohnella phaseoli</name>
    <dbReference type="NCBI Taxonomy" id="456490"/>
    <lineage>
        <taxon>Bacteria</taxon>
        <taxon>Bacillati</taxon>
        <taxon>Bacillota</taxon>
        <taxon>Bacilli</taxon>
        <taxon>Bacillales</taxon>
        <taxon>Paenibacillaceae</taxon>
        <taxon>Cohnella</taxon>
    </lineage>
</organism>
<proteinExistence type="predicted"/>
<dbReference type="Proteomes" id="UP000256977">
    <property type="component" value="Unassembled WGS sequence"/>
</dbReference>
<dbReference type="EMBL" id="QRDZ01000009">
    <property type="protein sequence ID" value="RED77473.1"/>
    <property type="molecule type" value="Genomic_DNA"/>
</dbReference>
<feature type="transmembrane region" description="Helical" evidence="1">
    <location>
        <begin position="94"/>
        <end position="112"/>
    </location>
</feature>
<evidence type="ECO:0000313" key="3">
    <source>
        <dbReference type="Proteomes" id="UP000256977"/>
    </source>
</evidence>
<dbReference type="AlphaFoldDB" id="A0A3D9JTN5"/>
<gene>
    <name evidence="2" type="ORF">DFP98_10984</name>
</gene>
<reference evidence="2 3" key="1">
    <citation type="submission" date="2018-07" db="EMBL/GenBank/DDBJ databases">
        <title>Genomic Encyclopedia of Type Strains, Phase III (KMG-III): the genomes of soil and plant-associated and newly described type strains.</title>
        <authorList>
            <person name="Whitman W."/>
        </authorList>
    </citation>
    <scope>NUCLEOTIDE SEQUENCE [LARGE SCALE GENOMIC DNA]</scope>
    <source>
        <strain evidence="2 3">CECT 7287</strain>
    </source>
</reference>
<keyword evidence="1" id="KW-1133">Transmembrane helix</keyword>
<evidence type="ECO:0000256" key="1">
    <source>
        <dbReference type="SAM" id="Phobius"/>
    </source>
</evidence>
<accession>A0A3D9JTN5</accession>
<comment type="caution">
    <text evidence="2">The sequence shown here is derived from an EMBL/GenBank/DDBJ whole genome shotgun (WGS) entry which is preliminary data.</text>
</comment>
<feature type="transmembrane region" description="Helical" evidence="1">
    <location>
        <begin position="65"/>
        <end position="82"/>
    </location>
</feature>
<name>A0A3D9JTN5_9BACL</name>
<sequence>MKEVPTQLEVQGVVRNVTRRKVMSRSWERMVTKNTKQINKKRKKEGKQGIAANAPQIDRFQGRNYVIPSLLVLLILFYILLSQPWSDKFLQDPTLFWVTIGCYVLLAVFYYFRRPYLAVSRDTLETRKFTGYKTLRPSEIRKIVVQPGYVLIESVKGTNWVFSKIMNRYPISRMAERLKVYAEVNRVDYEIKTK</sequence>